<feature type="repeat" description="Solcar" evidence="12">
    <location>
        <begin position="19"/>
        <end position="107"/>
    </location>
</feature>
<gene>
    <name evidence="14" type="ORF">Ocin01_06500</name>
</gene>
<evidence type="ECO:0000256" key="6">
    <source>
        <dbReference type="ARBA" id="ARBA00022792"/>
    </source>
</evidence>
<proteinExistence type="inferred from homology"/>
<keyword evidence="15" id="KW-1185">Reference proteome</keyword>
<evidence type="ECO:0000313" key="15">
    <source>
        <dbReference type="Proteomes" id="UP000094527"/>
    </source>
</evidence>
<dbReference type="Proteomes" id="UP000094527">
    <property type="component" value="Unassembled WGS sequence"/>
</dbReference>
<evidence type="ECO:0000256" key="5">
    <source>
        <dbReference type="ARBA" id="ARBA00022692"/>
    </source>
</evidence>
<dbReference type="SUPFAM" id="SSF103506">
    <property type="entry name" value="Mitochondrial carrier"/>
    <property type="match status" value="1"/>
</dbReference>
<evidence type="ECO:0000313" key="14">
    <source>
        <dbReference type="EMBL" id="ODN00181.1"/>
    </source>
</evidence>
<sequence length="329" mass="36877">MLRKPGDPDYDEYETLPSSSITTHMTAGAIAGIMEHCVMYPLDSVKTRMQSLIPTPGVEYRTVMNTLTHMVRSEGVFRPVRGMSAVIIGAGPAHALYFASYEHVKHVMVGKVPASYNHFVYGFAGCLATVFHDGVMTPADVVKQRMQMYASPYKSCWDCIRKTYRAEGAIAFYRSYTTQLSMNIPFQSLHFVVYESMQNITNKEKTYNPKAHMVSGAMAGALASAVTTPLDVCKTLLNTQETTTLKTLGKPQITGMMYAIRTVYQIGGFRGYFQGMSARVLYQMPSTAICWSVYEFFKFFITKRESEAESPNHLDDSNSVISRNQSKLY</sequence>
<feature type="repeat" description="Solcar" evidence="12">
    <location>
        <begin position="116"/>
        <end position="200"/>
    </location>
</feature>
<keyword evidence="5 12" id="KW-0812">Transmembrane</keyword>
<dbReference type="GO" id="GO:0048250">
    <property type="term" value="P:iron import into the mitochondrion"/>
    <property type="evidence" value="ECO:0007669"/>
    <property type="project" value="TreeGrafter"/>
</dbReference>
<dbReference type="Gene3D" id="1.50.40.10">
    <property type="entry name" value="Mitochondrial carrier domain"/>
    <property type="match status" value="2"/>
</dbReference>
<dbReference type="FunFam" id="1.50.40.10:FF:000027">
    <property type="entry name" value="mitoferrin-2 isoform X1"/>
    <property type="match status" value="1"/>
</dbReference>
<evidence type="ECO:0000256" key="3">
    <source>
        <dbReference type="ARBA" id="ARBA00022448"/>
    </source>
</evidence>
<keyword evidence="4" id="KW-0410">Iron transport</keyword>
<evidence type="ECO:0000256" key="10">
    <source>
        <dbReference type="ARBA" id="ARBA00023128"/>
    </source>
</evidence>
<protein>
    <submittedName>
        <fullName evidence="14">Mitoferrin-2</fullName>
    </submittedName>
</protein>
<dbReference type="PROSITE" id="PS50920">
    <property type="entry name" value="SOLCAR"/>
    <property type="match status" value="3"/>
</dbReference>
<dbReference type="AlphaFoldDB" id="A0A1D2N4M8"/>
<name>A0A1D2N4M8_ORCCI</name>
<evidence type="ECO:0000256" key="8">
    <source>
        <dbReference type="ARBA" id="ARBA00023004"/>
    </source>
</evidence>
<dbReference type="STRING" id="48709.A0A1D2N4M8"/>
<evidence type="ECO:0000256" key="4">
    <source>
        <dbReference type="ARBA" id="ARBA00022496"/>
    </source>
</evidence>
<dbReference type="PANTHER" id="PTHR45758:SF20">
    <property type="entry name" value="MITOFERRIN-2"/>
    <property type="match status" value="1"/>
</dbReference>
<keyword evidence="8" id="KW-0408">Iron</keyword>
<comment type="subcellular location">
    <subcellularLocation>
        <location evidence="1">Mitochondrion inner membrane</location>
        <topology evidence="1">Multi-pass membrane protein</topology>
    </subcellularLocation>
</comment>
<reference evidence="14 15" key="1">
    <citation type="journal article" date="2016" name="Genome Biol. Evol.">
        <title>Gene Family Evolution Reflects Adaptation to Soil Environmental Stressors in the Genome of the Collembolan Orchesella cincta.</title>
        <authorList>
            <person name="Faddeeva-Vakhrusheva A."/>
            <person name="Derks M.F."/>
            <person name="Anvar S.Y."/>
            <person name="Agamennone V."/>
            <person name="Suring W."/>
            <person name="Smit S."/>
            <person name="van Straalen N.M."/>
            <person name="Roelofs D."/>
        </authorList>
    </citation>
    <scope>NUCLEOTIDE SEQUENCE [LARGE SCALE GENOMIC DNA]</scope>
    <source>
        <tissue evidence="14">Mixed pool</tissue>
    </source>
</reference>
<feature type="repeat" description="Solcar" evidence="12">
    <location>
        <begin position="207"/>
        <end position="300"/>
    </location>
</feature>
<dbReference type="Pfam" id="PF00153">
    <property type="entry name" value="Mito_carr"/>
    <property type="match status" value="3"/>
</dbReference>
<evidence type="ECO:0000256" key="13">
    <source>
        <dbReference type="RuleBase" id="RU000488"/>
    </source>
</evidence>
<keyword evidence="6" id="KW-0999">Mitochondrion inner membrane</keyword>
<keyword evidence="9" id="KW-0406">Ion transport</keyword>
<evidence type="ECO:0000256" key="2">
    <source>
        <dbReference type="ARBA" id="ARBA00006375"/>
    </source>
</evidence>
<evidence type="ECO:0000256" key="7">
    <source>
        <dbReference type="ARBA" id="ARBA00022989"/>
    </source>
</evidence>
<dbReference type="InterPro" id="IPR018108">
    <property type="entry name" value="MCP_transmembrane"/>
</dbReference>
<comment type="similarity">
    <text evidence="2 13">Belongs to the mitochondrial carrier (TC 2.A.29) family.</text>
</comment>
<dbReference type="FunFam" id="1.50.40.10:FF:000127">
    <property type="entry name" value="MC family mitochondrial carrier protein"/>
    <property type="match status" value="1"/>
</dbReference>
<dbReference type="OMA" id="WRPMRGM"/>
<dbReference type="GO" id="GO:0005743">
    <property type="term" value="C:mitochondrial inner membrane"/>
    <property type="evidence" value="ECO:0007669"/>
    <property type="project" value="UniProtKB-SubCell"/>
</dbReference>
<evidence type="ECO:0000256" key="1">
    <source>
        <dbReference type="ARBA" id="ARBA00004448"/>
    </source>
</evidence>
<dbReference type="OrthoDB" id="43906at2759"/>
<keyword evidence="10" id="KW-0496">Mitochondrion</keyword>
<dbReference type="InterPro" id="IPR023395">
    <property type="entry name" value="MCP_dom_sf"/>
</dbReference>
<keyword evidence="7" id="KW-1133">Transmembrane helix</keyword>
<dbReference type="EMBL" id="LJIJ01000227">
    <property type="protein sequence ID" value="ODN00181.1"/>
    <property type="molecule type" value="Genomic_DNA"/>
</dbReference>
<keyword evidence="3 13" id="KW-0813">Transport</keyword>
<keyword evidence="11 12" id="KW-0472">Membrane</keyword>
<evidence type="ECO:0000256" key="12">
    <source>
        <dbReference type="PROSITE-ProRule" id="PRU00282"/>
    </source>
</evidence>
<comment type="caution">
    <text evidence="14">The sequence shown here is derived from an EMBL/GenBank/DDBJ whole genome shotgun (WGS) entry which is preliminary data.</text>
</comment>
<dbReference type="GO" id="GO:0015093">
    <property type="term" value="F:ferrous iron transmembrane transporter activity"/>
    <property type="evidence" value="ECO:0007669"/>
    <property type="project" value="TreeGrafter"/>
</dbReference>
<accession>A0A1D2N4M8</accession>
<evidence type="ECO:0000256" key="9">
    <source>
        <dbReference type="ARBA" id="ARBA00023065"/>
    </source>
</evidence>
<dbReference type="PANTHER" id="PTHR45758">
    <property type="entry name" value="MITOFERRIN-1-RELATED"/>
    <property type="match status" value="1"/>
</dbReference>
<organism evidence="14 15">
    <name type="scientific">Orchesella cincta</name>
    <name type="common">Springtail</name>
    <name type="synonym">Podura cincta</name>
    <dbReference type="NCBI Taxonomy" id="48709"/>
    <lineage>
        <taxon>Eukaryota</taxon>
        <taxon>Metazoa</taxon>
        <taxon>Ecdysozoa</taxon>
        <taxon>Arthropoda</taxon>
        <taxon>Hexapoda</taxon>
        <taxon>Collembola</taxon>
        <taxon>Entomobryomorpha</taxon>
        <taxon>Entomobryoidea</taxon>
        <taxon>Orchesellidae</taxon>
        <taxon>Orchesellinae</taxon>
        <taxon>Orchesella</taxon>
    </lineage>
</organism>
<evidence type="ECO:0000256" key="11">
    <source>
        <dbReference type="ARBA" id="ARBA00023136"/>
    </source>
</evidence>